<comment type="caution">
    <text evidence="1">The sequence shown here is derived from an EMBL/GenBank/DDBJ whole genome shotgun (WGS) entry which is preliminary data.</text>
</comment>
<protein>
    <submittedName>
        <fullName evidence="1">Uncharacterized protein</fullName>
    </submittedName>
</protein>
<evidence type="ECO:0000313" key="1">
    <source>
        <dbReference type="EMBL" id="MDR6550948.1"/>
    </source>
</evidence>
<evidence type="ECO:0000313" key="2">
    <source>
        <dbReference type="Proteomes" id="UP001267290"/>
    </source>
</evidence>
<dbReference type="EMBL" id="JAVDSB010000002">
    <property type="protein sequence ID" value="MDR6550948.1"/>
    <property type="molecule type" value="Genomic_DNA"/>
</dbReference>
<keyword evidence="2" id="KW-1185">Reference proteome</keyword>
<proteinExistence type="predicted"/>
<accession>A0ABU1NTY6</accession>
<sequence length="35" mass="3875">MKELFNFIQCGVKPMTEDALLESGKEGVMNQNGES</sequence>
<gene>
    <name evidence="1" type="ORF">J2736_002135</name>
</gene>
<dbReference type="Proteomes" id="UP001267290">
    <property type="component" value="Unassembled WGS sequence"/>
</dbReference>
<name>A0ABU1NTY6_9BACL</name>
<reference evidence="1 2" key="1">
    <citation type="submission" date="2023-07" db="EMBL/GenBank/DDBJ databases">
        <title>Sorghum-associated microbial communities from plants grown in Nebraska, USA.</title>
        <authorList>
            <person name="Schachtman D."/>
        </authorList>
    </citation>
    <scope>NUCLEOTIDE SEQUENCE [LARGE SCALE GENOMIC DNA]</scope>
    <source>
        <strain evidence="1 2">CC258</strain>
    </source>
</reference>
<organism evidence="1 2">
    <name type="scientific">Paenibacillus qinlingensis</name>
    <dbReference type="NCBI Taxonomy" id="1837343"/>
    <lineage>
        <taxon>Bacteria</taxon>
        <taxon>Bacillati</taxon>
        <taxon>Bacillota</taxon>
        <taxon>Bacilli</taxon>
        <taxon>Bacillales</taxon>
        <taxon>Paenibacillaceae</taxon>
        <taxon>Paenibacillus</taxon>
    </lineage>
</organism>